<feature type="transmembrane region" description="Helical" evidence="7">
    <location>
        <begin position="315"/>
        <end position="336"/>
    </location>
</feature>
<feature type="transmembrane region" description="Helical" evidence="7">
    <location>
        <begin position="126"/>
        <end position="149"/>
    </location>
</feature>
<protein>
    <submittedName>
        <fullName evidence="9">Surface polysaccharide O-acyltransferase-like enzyme</fullName>
    </submittedName>
</protein>
<feature type="transmembrane region" description="Helical" evidence="7">
    <location>
        <begin position="215"/>
        <end position="236"/>
    </location>
</feature>
<accession>A0ABS2QZW0</accession>
<evidence type="ECO:0000256" key="5">
    <source>
        <dbReference type="ARBA" id="ARBA00022989"/>
    </source>
</evidence>
<keyword evidence="6 7" id="KW-0472">Membrane</keyword>
<feature type="domain" description="Acyltransferase 3" evidence="8">
    <location>
        <begin position="7"/>
        <end position="337"/>
    </location>
</feature>
<evidence type="ECO:0000256" key="3">
    <source>
        <dbReference type="ARBA" id="ARBA00022475"/>
    </source>
</evidence>
<name>A0ABS2QZW0_9BACI</name>
<evidence type="ECO:0000256" key="4">
    <source>
        <dbReference type="ARBA" id="ARBA00022692"/>
    </source>
</evidence>
<evidence type="ECO:0000256" key="6">
    <source>
        <dbReference type="ARBA" id="ARBA00023136"/>
    </source>
</evidence>
<comment type="caution">
    <text evidence="9">The sequence shown here is derived from an EMBL/GenBank/DDBJ whole genome shotgun (WGS) entry which is preliminary data.</text>
</comment>
<comment type="subcellular location">
    <subcellularLocation>
        <location evidence="1">Cell membrane</location>
        <topology evidence="1">Multi-pass membrane protein</topology>
    </subcellularLocation>
</comment>
<dbReference type="Proteomes" id="UP000809829">
    <property type="component" value="Unassembled WGS sequence"/>
</dbReference>
<dbReference type="InterPro" id="IPR002656">
    <property type="entry name" value="Acyl_transf_3_dom"/>
</dbReference>
<dbReference type="PANTHER" id="PTHR40074:SF2">
    <property type="entry name" value="O-ACETYLTRANSFERASE WECH"/>
    <property type="match status" value="1"/>
</dbReference>
<evidence type="ECO:0000256" key="2">
    <source>
        <dbReference type="ARBA" id="ARBA00007400"/>
    </source>
</evidence>
<dbReference type="PANTHER" id="PTHR40074">
    <property type="entry name" value="O-ACETYLTRANSFERASE WECH"/>
    <property type="match status" value="1"/>
</dbReference>
<keyword evidence="5 7" id="KW-1133">Transmembrane helix</keyword>
<feature type="transmembrane region" description="Helical" evidence="7">
    <location>
        <begin position="287"/>
        <end position="309"/>
    </location>
</feature>
<feature type="transmembrane region" description="Helical" evidence="7">
    <location>
        <begin position="44"/>
        <end position="66"/>
    </location>
</feature>
<gene>
    <name evidence="9" type="ORF">JOC83_003899</name>
</gene>
<feature type="transmembrane region" description="Helical" evidence="7">
    <location>
        <begin position="180"/>
        <end position="203"/>
    </location>
</feature>
<feature type="transmembrane region" description="Helical" evidence="7">
    <location>
        <begin position="86"/>
        <end position="106"/>
    </location>
</feature>
<feature type="transmembrane region" description="Helical" evidence="7">
    <location>
        <begin position="248"/>
        <end position="266"/>
    </location>
</feature>
<evidence type="ECO:0000313" key="10">
    <source>
        <dbReference type="Proteomes" id="UP000809829"/>
    </source>
</evidence>
<feature type="transmembrane region" description="Helical" evidence="7">
    <location>
        <begin position="9"/>
        <end position="32"/>
    </location>
</feature>
<keyword evidence="3" id="KW-1003">Cell membrane</keyword>
<dbReference type="EMBL" id="JAFBFC010000012">
    <property type="protein sequence ID" value="MBM7705013.1"/>
    <property type="molecule type" value="Genomic_DNA"/>
</dbReference>
<proteinExistence type="inferred from homology"/>
<reference evidence="9 10" key="1">
    <citation type="submission" date="2021-01" db="EMBL/GenBank/DDBJ databases">
        <title>Genomic Encyclopedia of Type Strains, Phase IV (KMG-IV): sequencing the most valuable type-strain genomes for metagenomic binning, comparative biology and taxonomic classification.</title>
        <authorList>
            <person name="Goeker M."/>
        </authorList>
    </citation>
    <scope>NUCLEOTIDE SEQUENCE [LARGE SCALE GENOMIC DNA]</scope>
    <source>
        <strain evidence="9 10">DSM 104297</strain>
    </source>
</reference>
<keyword evidence="10" id="KW-1185">Reference proteome</keyword>
<evidence type="ECO:0000313" key="9">
    <source>
        <dbReference type="EMBL" id="MBM7705013.1"/>
    </source>
</evidence>
<evidence type="ECO:0000256" key="7">
    <source>
        <dbReference type="SAM" id="Phobius"/>
    </source>
</evidence>
<feature type="transmembrane region" description="Helical" evidence="7">
    <location>
        <begin position="156"/>
        <end position="174"/>
    </location>
</feature>
<evidence type="ECO:0000256" key="1">
    <source>
        <dbReference type="ARBA" id="ARBA00004651"/>
    </source>
</evidence>
<organism evidence="9 10">
    <name type="scientific">Priestia iocasae</name>
    <dbReference type="NCBI Taxonomy" id="2291674"/>
    <lineage>
        <taxon>Bacteria</taxon>
        <taxon>Bacillati</taxon>
        <taxon>Bacillota</taxon>
        <taxon>Bacilli</taxon>
        <taxon>Bacillales</taxon>
        <taxon>Bacillaceae</taxon>
        <taxon>Priestia</taxon>
    </lineage>
</organism>
<comment type="similarity">
    <text evidence="2">Belongs to the acyltransferase 3 family.</text>
</comment>
<keyword evidence="4 7" id="KW-0812">Transmembrane</keyword>
<sequence length="364" mass="43237">MKQQIESIYFLRLFAMLMVVLVHVTGVYIHVLPFETDAYQKYHFINRIVRIEAGIFIMITGLVFFYNYIRKPLSFSVLKTYYQKRVTYILVPYLIWALIYEFYSAYTGVTNLNPSEVVSRILQGKSYYQLHFIFLIVQFYLFFPIFIFIAQKLAFFRKYMWVFGIIFEVGYYLLNVKYQLIPFNFFLDAFGTFLLGGWIGLYYQEQKDNIYNKSTNILLFILTIVAGVVTVTLNYYTYTTDQFQIPDLLYKLVNLTYLFIGGYFLFRITEIFAEKLPSKAVSIVKNIAVYSFGFYLLHPLVLNFVSQVIPIENNYWFHVQILARYVLTVVSCYLIIWGTHKYFPFPSLIFGKMPREAVFLSKRD</sequence>
<dbReference type="Pfam" id="PF01757">
    <property type="entry name" value="Acyl_transf_3"/>
    <property type="match status" value="1"/>
</dbReference>
<evidence type="ECO:0000259" key="8">
    <source>
        <dbReference type="Pfam" id="PF01757"/>
    </source>
</evidence>